<dbReference type="OrthoDB" id="21470at2759"/>
<keyword evidence="4" id="KW-1185">Reference proteome</keyword>
<proteinExistence type="predicted"/>
<dbReference type="InterPro" id="IPR000467">
    <property type="entry name" value="G_patch_dom"/>
</dbReference>
<feature type="domain" description="G-patch" evidence="2">
    <location>
        <begin position="661"/>
        <end position="707"/>
    </location>
</feature>
<dbReference type="STRING" id="64571.A0A1Y2GCV5"/>
<evidence type="ECO:0000313" key="4">
    <source>
        <dbReference type="Proteomes" id="UP000193648"/>
    </source>
</evidence>
<dbReference type="Pfam" id="PF01585">
    <property type="entry name" value="G-patch"/>
    <property type="match status" value="1"/>
</dbReference>
<feature type="region of interest" description="Disordered" evidence="1">
    <location>
        <begin position="362"/>
        <end position="390"/>
    </location>
</feature>
<comment type="caution">
    <text evidence="3">The sequence shown here is derived from an EMBL/GenBank/DDBJ whole genome shotgun (WGS) entry which is preliminary data.</text>
</comment>
<feature type="region of interest" description="Disordered" evidence="1">
    <location>
        <begin position="227"/>
        <end position="252"/>
    </location>
</feature>
<dbReference type="RefSeq" id="XP_021877926.1">
    <property type="nucleotide sequence ID" value="XM_022028068.1"/>
</dbReference>
<evidence type="ECO:0000256" key="1">
    <source>
        <dbReference type="SAM" id="MobiDB-lite"/>
    </source>
</evidence>
<evidence type="ECO:0000259" key="2">
    <source>
        <dbReference type="PROSITE" id="PS50174"/>
    </source>
</evidence>
<feature type="region of interest" description="Disordered" evidence="1">
    <location>
        <begin position="149"/>
        <end position="173"/>
    </location>
</feature>
<dbReference type="SMART" id="SM00443">
    <property type="entry name" value="G_patch"/>
    <property type="match status" value="1"/>
</dbReference>
<dbReference type="Proteomes" id="UP000193648">
    <property type="component" value="Unassembled WGS sequence"/>
</dbReference>
<evidence type="ECO:0000313" key="3">
    <source>
        <dbReference type="EMBL" id="ORZ07263.1"/>
    </source>
</evidence>
<feature type="region of interest" description="Disordered" evidence="1">
    <location>
        <begin position="614"/>
        <end position="635"/>
    </location>
</feature>
<feature type="compositionally biased region" description="Basic and acidic residues" evidence="1">
    <location>
        <begin position="102"/>
        <end position="112"/>
    </location>
</feature>
<feature type="compositionally biased region" description="Polar residues" evidence="1">
    <location>
        <begin position="160"/>
        <end position="173"/>
    </location>
</feature>
<gene>
    <name evidence="3" type="ORF">BCR41DRAFT_388956</name>
</gene>
<name>A0A1Y2GCV5_9FUNG</name>
<reference evidence="3 4" key="1">
    <citation type="submission" date="2016-07" db="EMBL/GenBank/DDBJ databases">
        <title>Pervasive Adenine N6-methylation of Active Genes in Fungi.</title>
        <authorList>
            <consortium name="DOE Joint Genome Institute"/>
            <person name="Mondo S.J."/>
            <person name="Dannebaum R.O."/>
            <person name="Kuo R.C."/>
            <person name="Labutti K."/>
            <person name="Haridas S."/>
            <person name="Kuo A."/>
            <person name="Salamov A."/>
            <person name="Ahrendt S.R."/>
            <person name="Lipzen A."/>
            <person name="Sullivan W."/>
            <person name="Andreopoulos W.B."/>
            <person name="Clum A."/>
            <person name="Lindquist E."/>
            <person name="Daum C."/>
            <person name="Ramamoorthy G.K."/>
            <person name="Gryganskyi A."/>
            <person name="Culley D."/>
            <person name="Magnuson J.K."/>
            <person name="James T.Y."/>
            <person name="O'Malley M.A."/>
            <person name="Stajich J.E."/>
            <person name="Spatafora J.W."/>
            <person name="Visel A."/>
            <person name="Grigoriev I.V."/>
        </authorList>
    </citation>
    <scope>NUCLEOTIDE SEQUENCE [LARGE SCALE GENOMIC DNA]</scope>
    <source>
        <strain evidence="3 4">NRRL 3116</strain>
    </source>
</reference>
<sequence>MVGSWGDRGGWATSYRNHREGDNYGGGRVLYCVSWKGKNNSRPSSDDFISFETEEFQKAFMKRRGKLRTYISTGGKKFPRVKRPRSELYKPLSDKFKKGKSEHKQPHEKNQVDDIDTDAELDAGLHSDEVDVAETEVLIQEFDWLEEDQDPDLSKKKNTATDTQSSIPEPSISITGWGGAFAYGARSGGVDTSLEVDKPTERQNSDTTQDFNHSVRQNIRIERKSKDAGQIPFPERDRRTKRRRKHMSELSEGSRVRMGLNRLSTKDQTDTIAKQSLPEKEDTAAKADTLLHSVATTSSQGTTHKHEQEYCMWSIDTEPRHSPTQDEKKQKDACLELDQPMWVMDTIGEALPVESNDTYIELPADNNNLGRKRKRSRRDRRGQREKGKKVLRDSSIIMLGSNGEDSSEDDDAKAIEDYTQNIMGSDNEDGLSYFLGSFEELEVGPGHSSNIGGVLPDDSDEGIYGYDNERIDSIRKSGNRRRERRRDDRLTEAVDNALGLKRSGGAPLLEPSSRNVAKINKMIVDFIRDGDVAELRLPGMTHALSTRVFTISSLYKLDPYMIKEGDHVVEALAKTEASGFPKDMAVVDRLVRETDHWATVKHEELTIERSRSRRLESRDRFNQRRGRGAQGGFQRVQVRKKAMVAKINGTIVGESASPIPPRNVGHQLLSKMGWRPGDGLGTFGTGDNDPIEVIVKLDRHGLGHAPPKK</sequence>
<feature type="compositionally biased region" description="Basic residues" evidence="1">
    <location>
        <begin position="370"/>
        <end position="381"/>
    </location>
</feature>
<dbReference type="GO" id="GO:0003676">
    <property type="term" value="F:nucleic acid binding"/>
    <property type="evidence" value="ECO:0007669"/>
    <property type="project" value="InterPro"/>
</dbReference>
<dbReference type="PROSITE" id="PS50174">
    <property type="entry name" value="G_PATCH"/>
    <property type="match status" value="1"/>
</dbReference>
<organism evidence="3 4">
    <name type="scientific">Lobosporangium transversale</name>
    <dbReference type="NCBI Taxonomy" id="64571"/>
    <lineage>
        <taxon>Eukaryota</taxon>
        <taxon>Fungi</taxon>
        <taxon>Fungi incertae sedis</taxon>
        <taxon>Mucoromycota</taxon>
        <taxon>Mortierellomycotina</taxon>
        <taxon>Mortierellomycetes</taxon>
        <taxon>Mortierellales</taxon>
        <taxon>Mortierellaceae</taxon>
        <taxon>Lobosporangium</taxon>
    </lineage>
</organism>
<dbReference type="InterPro" id="IPR051189">
    <property type="entry name" value="Splicing_assoc_domain"/>
</dbReference>
<protein>
    <recommendedName>
        <fullName evidence="2">G-patch domain-containing protein</fullName>
    </recommendedName>
</protein>
<dbReference type="InParanoid" id="A0A1Y2GCV5"/>
<dbReference type="EMBL" id="MCFF01000042">
    <property type="protein sequence ID" value="ORZ07263.1"/>
    <property type="molecule type" value="Genomic_DNA"/>
</dbReference>
<accession>A0A1Y2GCV5</accession>
<feature type="region of interest" description="Disordered" evidence="1">
    <location>
        <begin position="92"/>
        <end position="116"/>
    </location>
</feature>
<dbReference type="PANTHER" id="PTHR14195">
    <property type="entry name" value="G PATCH DOMAIN CONTAINING PROTEIN 2"/>
    <property type="match status" value="1"/>
</dbReference>
<dbReference type="AlphaFoldDB" id="A0A1Y2GCV5"/>
<dbReference type="GeneID" id="33569911"/>